<dbReference type="EC" id="7.1.1.-" evidence="2"/>
<dbReference type="Proteomes" id="UP000033754">
    <property type="component" value="Unassembled WGS sequence"/>
</dbReference>
<evidence type="ECO:0000256" key="1">
    <source>
        <dbReference type="ARBA" id="ARBA00005698"/>
    </source>
</evidence>
<dbReference type="GO" id="GO:0048038">
    <property type="term" value="F:quinone binding"/>
    <property type="evidence" value="ECO:0007669"/>
    <property type="project" value="UniProtKB-UniRule"/>
</dbReference>
<proteinExistence type="inferred from homology"/>
<dbReference type="NCBIfam" id="NF005164">
    <property type="entry name" value="PRK06638.1-4"/>
    <property type="match status" value="1"/>
</dbReference>
<comment type="subcellular location">
    <subcellularLocation>
        <location evidence="2">Cell membrane</location>
        <topology evidence="2">Multi-pass membrane protein</topology>
    </subcellularLocation>
</comment>
<dbReference type="InterPro" id="IPR001457">
    <property type="entry name" value="NADH_UbQ/plastoQ_OxRdtase_su6"/>
</dbReference>
<dbReference type="Pfam" id="PF00499">
    <property type="entry name" value="Oxidored_q3"/>
    <property type="match status" value="1"/>
</dbReference>
<keyword evidence="2" id="KW-0472">Membrane</keyword>
<name>A0A0F3NH17_ANAPH</name>
<feature type="transmembrane region" description="Helical" evidence="2">
    <location>
        <begin position="29"/>
        <end position="47"/>
    </location>
</feature>
<keyword evidence="2" id="KW-1003">Cell membrane</keyword>
<comment type="function">
    <text evidence="2">NDH-1 shuttles electrons from NADH, via FMN and iron-sulfur (Fe-S) centers, to quinones in the respiratory chain. Couples the redox reaction to proton translocation (for every two electrons transferred, four hydrogen ions are translocated across the cytoplasmic membrane), and thus conserves the redox energy in a proton gradient.</text>
</comment>
<organism evidence="3 4">
    <name type="scientific">Anaplasma phagocytophilum str. NCH-1</name>
    <dbReference type="NCBI Taxonomy" id="1359161"/>
    <lineage>
        <taxon>Bacteria</taxon>
        <taxon>Pseudomonadati</taxon>
        <taxon>Pseudomonadota</taxon>
        <taxon>Alphaproteobacteria</taxon>
        <taxon>Rickettsiales</taxon>
        <taxon>Anaplasmataceae</taxon>
        <taxon>Anaplasma</taxon>
        <taxon>phagocytophilum group</taxon>
    </lineage>
</organism>
<dbReference type="InterPro" id="IPR042106">
    <property type="entry name" value="Nuo/plastoQ_OxRdtase_6_NuoJ"/>
</dbReference>
<evidence type="ECO:0000313" key="3">
    <source>
        <dbReference type="EMBL" id="KJV66169.1"/>
    </source>
</evidence>
<dbReference type="Gene3D" id="1.20.120.1200">
    <property type="entry name" value="NADH-ubiquinone/plastoquinone oxidoreductase chain 6, subunit NuoJ"/>
    <property type="match status" value="1"/>
</dbReference>
<dbReference type="GeneID" id="92747391"/>
<dbReference type="PANTHER" id="PTHR33269:SF17">
    <property type="entry name" value="NADH-UBIQUINONE OXIDOREDUCTASE CHAIN 6"/>
    <property type="match status" value="1"/>
</dbReference>
<gene>
    <name evidence="3" type="ORF">EPHNCH_0696</name>
</gene>
<keyword evidence="2" id="KW-0874">Quinone</keyword>
<feature type="transmembrane region" description="Helical" evidence="2">
    <location>
        <begin position="54"/>
        <end position="75"/>
    </location>
</feature>
<keyword evidence="2" id="KW-1133">Transmembrane helix</keyword>
<feature type="transmembrane region" description="Helical" evidence="2">
    <location>
        <begin position="115"/>
        <end position="135"/>
    </location>
</feature>
<accession>A0A0F3NH17</accession>
<sequence length="201" mass="21677">MVGFLFFCFAGMVVFSAVAVVISSNPVYAVLSLILTFFISSVLFILLGAELVAMLLVVVYVGAVAVLFLFVVMMLDMDFVKSSHGFVRYYPICVALATALFGCATYAIFHTKAAFIRGIGEAGASAMGNVFLIGSQMYTKYFYAFQMSGILLLVASIGALVLTVRSKAVKSRKQNVYAQVDRSSKVELCSPAVCKGIEDID</sequence>
<dbReference type="GO" id="GO:0008137">
    <property type="term" value="F:NADH dehydrogenase (ubiquinone) activity"/>
    <property type="evidence" value="ECO:0007669"/>
    <property type="project" value="UniProtKB-UniRule"/>
</dbReference>
<protein>
    <recommendedName>
        <fullName evidence="2">NADH-quinone oxidoreductase subunit J</fullName>
        <ecNumber evidence="2">7.1.1.-</ecNumber>
    </recommendedName>
</protein>
<comment type="caution">
    <text evidence="3">The sequence shown here is derived from an EMBL/GenBank/DDBJ whole genome shotgun (WGS) entry which is preliminary data.</text>
</comment>
<keyword evidence="2" id="KW-0520">NAD</keyword>
<dbReference type="GO" id="GO:0005886">
    <property type="term" value="C:plasma membrane"/>
    <property type="evidence" value="ECO:0007669"/>
    <property type="project" value="UniProtKB-SubCell"/>
</dbReference>
<dbReference type="AlphaFoldDB" id="A0A0F3NH17"/>
<feature type="transmembrane region" description="Helical" evidence="2">
    <location>
        <begin position="141"/>
        <end position="164"/>
    </location>
</feature>
<dbReference type="PANTHER" id="PTHR33269">
    <property type="entry name" value="NADH-UBIQUINONE OXIDOREDUCTASE CHAIN 6"/>
    <property type="match status" value="1"/>
</dbReference>
<keyword evidence="3" id="KW-0830">Ubiquinone</keyword>
<dbReference type="EMBL" id="LANT01000003">
    <property type="protein sequence ID" value="KJV66169.1"/>
    <property type="molecule type" value="Genomic_DNA"/>
</dbReference>
<evidence type="ECO:0000313" key="4">
    <source>
        <dbReference type="Proteomes" id="UP000033754"/>
    </source>
</evidence>
<feature type="transmembrane region" description="Helical" evidence="2">
    <location>
        <begin position="87"/>
        <end position="108"/>
    </location>
</feature>
<dbReference type="PATRIC" id="fig|1359161.3.peg.780"/>
<comment type="similarity">
    <text evidence="1 2">Belongs to the complex I subunit 6 family.</text>
</comment>
<comment type="catalytic activity">
    <reaction evidence="2">
        <text>a quinone + NADH + 5 H(+)(in) = a quinol + NAD(+) + 4 H(+)(out)</text>
        <dbReference type="Rhea" id="RHEA:57888"/>
        <dbReference type="ChEBI" id="CHEBI:15378"/>
        <dbReference type="ChEBI" id="CHEBI:24646"/>
        <dbReference type="ChEBI" id="CHEBI:57540"/>
        <dbReference type="ChEBI" id="CHEBI:57945"/>
        <dbReference type="ChEBI" id="CHEBI:132124"/>
    </reaction>
</comment>
<reference evidence="3 4" key="1">
    <citation type="submission" date="2015-01" db="EMBL/GenBank/DDBJ databases">
        <title>Genome Sequencing of Rickettsiales.</title>
        <authorList>
            <person name="Daugherty S.C."/>
            <person name="Su Q."/>
            <person name="Abolude K."/>
            <person name="Beier-Sexton M."/>
            <person name="Carlyon J.A."/>
            <person name="Carter R."/>
            <person name="Day N.P."/>
            <person name="Dumler S.J."/>
            <person name="Dyachenko V."/>
            <person name="Godinez A."/>
            <person name="Kurtti T.J."/>
            <person name="Lichay M."/>
            <person name="Mullins K.E."/>
            <person name="Ott S."/>
            <person name="Pappas-Brown V."/>
            <person name="Paris D.H."/>
            <person name="Patel P."/>
            <person name="Richards A.L."/>
            <person name="Sadzewicz L."/>
            <person name="Sears K."/>
            <person name="Seidman D."/>
            <person name="Sengamalay N."/>
            <person name="Stenos J."/>
            <person name="Tallon L.J."/>
            <person name="Vincent G."/>
            <person name="Fraser C.M."/>
            <person name="Munderloh U."/>
            <person name="Dunning-Hotopp J.C."/>
        </authorList>
    </citation>
    <scope>NUCLEOTIDE SEQUENCE [LARGE SCALE GENOMIC DNA]</scope>
    <source>
        <strain evidence="3 4">NCH-1</strain>
    </source>
</reference>
<dbReference type="RefSeq" id="WP_011450561.1">
    <property type="nucleotide sequence ID" value="NZ_LANT01000003.1"/>
</dbReference>
<evidence type="ECO:0000256" key="2">
    <source>
        <dbReference type="RuleBase" id="RU004429"/>
    </source>
</evidence>
<keyword evidence="2" id="KW-0812">Transmembrane</keyword>